<sequence length="793" mass="87083">MARALCSDLQLTFHPDQNSMTPLTRRFALKCIGLGGAWIGFAPKVSAQDTLTATTSTAASVSWSNTNDRVWLGGNVWANPMENWRVVDGAAECQSAGGNRNVHCLTHQVTNAKGSMSMSVVIRQIEKKMSDGGVGFRIGVRSDIGDHRANCFAGGGINAGIIGGQLVLGNKRQAIDVDVTKDTLLSLIAVPGDGGGVELTLAVADDEGNPIGQISRMVDADAILGNVSIVNNFDGAAKVSQGARYRFSDWLIDGDAFEAKPENAFGPILWSMYSLSDSRSDEGFVLKSSVLTGPMGDDDNQQAEFWVQRDGQWKSMGTAKLDTDAWTATIRIPNWDETKETTYKWVYVEKHRDGTETVNEWVGRIRPNPSGRPLRIGALTCQNDYAFPYEPVAKNVAKMDPDLVYFSGDQIYESHGGYGIIRQPAVPAILNYLRKYYQFGWSFREVMRDRPTICLPDDHDVFQGNIWGEGGAPMDVDDGGASSNGGYIEPARMVNVVHITNTAHHPDAYDPAPVKQGISVYYGDMVYGGVGFAILADRQFKSGPQHVDTGSGRADHVHDQGFDTSVLDKPGLILLGDRQEAFLKHWANDWRGHSMKVLLSQTVFAGMATHHGGYDGYLKADLDCGGWPQTPRDRAIEILRPSKALHINGDQHLTSLCQYGVDRQRDSNWSFCTPAIAVGYPRWWRADEMNMPHANRPKHGNSDTGEYLDGLGNKVYVYAVGNPEVATKKNRYEKAHQKASGFGFVTIDTDAKTYFVEAYKFAIDPADGNPDNQFPGWPVTIHQDENAGENRLQ</sequence>
<dbReference type="Pfam" id="PF09423">
    <property type="entry name" value="PhoD"/>
    <property type="match status" value="1"/>
</dbReference>
<dbReference type="Gene3D" id="3.60.21.70">
    <property type="entry name" value="PhoD-like phosphatase"/>
    <property type="match status" value="1"/>
</dbReference>
<gene>
    <name evidence="2" type="ORF">Poly51_06610</name>
</gene>
<dbReference type="PANTHER" id="PTHR43606">
    <property type="entry name" value="PHOSPHATASE, PUTATIVE (AFU_ORTHOLOGUE AFUA_6G08710)-RELATED"/>
    <property type="match status" value="1"/>
</dbReference>
<protein>
    <submittedName>
        <fullName evidence="2">PhoD-like phosphatase</fullName>
    </submittedName>
</protein>
<evidence type="ECO:0000259" key="1">
    <source>
        <dbReference type="Pfam" id="PF09423"/>
    </source>
</evidence>
<reference evidence="2 3" key="1">
    <citation type="submission" date="2019-02" db="EMBL/GenBank/DDBJ databases">
        <title>Deep-cultivation of Planctomycetes and their phenomic and genomic characterization uncovers novel biology.</title>
        <authorList>
            <person name="Wiegand S."/>
            <person name="Jogler M."/>
            <person name="Boedeker C."/>
            <person name="Pinto D."/>
            <person name="Vollmers J."/>
            <person name="Rivas-Marin E."/>
            <person name="Kohn T."/>
            <person name="Peeters S.H."/>
            <person name="Heuer A."/>
            <person name="Rast P."/>
            <person name="Oberbeckmann S."/>
            <person name="Bunk B."/>
            <person name="Jeske O."/>
            <person name="Meyerdierks A."/>
            <person name="Storesund J.E."/>
            <person name="Kallscheuer N."/>
            <person name="Luecker S."/>
            <person name="Lage O.M."/>
            <person name="Pohl T."/>
            <person name="Merkel B.J."/>
            <person name="Hornburger P."/>
            <person name="Mueller R.-W."/>
            <person name="Bruemmer F."/>
            <person name="Labrenz M."/>
            <person name="Spormann A.M."/>
            <person name="Op Den Camp H."/>
            <person name="Overmann J."/>
            <person name="Amann R."/>
            <person name="Jetten M.S.M."/>
            <person name="Mascher T."/>
            <person name="Medema M.H."/>
            <person name="Devos D.P."/>
            <person name="Kaster A.-K."/>
            <person name="Ovreas L."/>
            <person name="Rohde M."/>
            <person name="Galperin M.Y."/>
            <person name="Jogler C."/>
        </authorList>
    </citation>
    <scope>NUCLEOTIDE SEQUENCE [LARGE SCALE GENOMIC DNA]</scope>
    <source>
        <strain evidence="2 3">Poly51</strain>
    </source>
</reference>
<dbReference type="AlphaFoldDB" id="A0A5C6FF03"/>
<dbReference type="Proteomes" id="UP000318288">
    <property type="component" value="Unassembled WGS sequence"/>
</dbReference>
<evidence type="ECO:0000313" key="3">
    <source>
        <dbReference type="Proteomes" id="UP000318288"/>
    </source>
</evidence>
<dbReference type="InterPro" id="IPR038607">
    <property type="entry name" value="PhoD-like_sf"/>
</dbReference>
<dbReference type="EMBL" id="SJPW01000001">
    <property type="protein sequence ID" value="TWU60386.1"/>
    <property type="molecule type" value="Genomic_DNA"/>
</dbReference>
<organism evidence="2 3">
    <name type="scientific">Rubripirellula tenax</name>
    <dbReference type="NCBI Taxonomy" id="2528015"/>
    <lineage>
        <taxon>Bacteria</taxon>
        <taxon>Pseudomonadati</taxon>
        <taxon>Planctomycetota</taxon>
        <taxon>Planctomycetia</taxon>
        <taxon>Pirellulales</taxon>
        <taxon>Pirellulaceae</taxon>
        <taxon>Rubripirellula</taxon>
    </lineage>
</organism>
<proteinExistence type="predicted"/>
<keyword evidence="3" id="KW-1185">Reference proteome</keyword>
<dbReference type="InterPro" id="IPR029052">
    <property type="entry name" value="Metallo-depent_PP-like"/>
</dbReference>
<dbReference type="PANTHER" id="PTHR43606:SF2">
    <property type="entry name" value="ALKALINE PHOSPHATASE FAMILY PROTEIN (AFU_ORTHOLOGUE AFUA_5G03860)"/>
    <property type="match status" value="1"/>
</dbReference>
<dbReference type="InterPro" id="IPR018946">
    <property type="entry name" value="PhoD-like_MPP"/>
</dbReference>
<dbReference type="SUPFAM" id="SSF56300">
    <property type="entry name" value="Metallo-dependent phosphatases"/>
    <property type="match status" value="1"/>
</dbReference>
<comment type="caution">
    <text evidence="2">The sequence shown here is derived from an EMBL/GenBank/DDBJ whole genome shotgun (WGS) entry which is preliminary data.</text>
</comment>
<name>A0A5C6FF03_9BACT</name>
<accession>A0A5C6FF03</accession>
<dbReference type="InterPro" id="IPR052900">
    <property type="entry name" value="Phospholipid_Metab_Enz"/>
</dbReference>
<evidence type="ECO:0000313" key="2">
    <source>
        <dbReference type="EMBL" id="TWU60386.1"/>
    </source>
</evidence>
<feature type="domain" description="PhoD-like phosphatase metallophosphatase" evidence="1">
    <location>
        <begin position="379"/>
        <end position="680"/>
    </location>
</feature>